<keyword evidence="2 5" id="KW-0812">Transmembrane</keyword>
<evidence type="ECO:0000313" key="6">
    <source>
        <dbReference type="EMBL" id="PIT88805.1"/>
    </source>
</evidence>
<reference evidence="7" key="1">
    <citation type="submission" date="2017-09" db="EMBL/GenBank/DDBJ databases">
        <title>Depth-based differentiation of microbial function through sediment-hosted aquifers and enrichment of novel symbionts in the deep terrestrial subsurface.</title>
        <authorList>
            <person name="Probst A.J."/>
            <person name="Ladd B."/>
            <person name="Jarett J.K."/>
            <person name="Geller-Mcgrath D.E."/>
            <person name="Sieber C.M.K."/>
            <person name="Emerson J.B."/>
            <person name="Anantharaman K."/>
            <person name="Thomas B.C."/>
            <person name="Malmstrom R."/>
            <person name="Stieglmeier M."/>
            <person name="Klingl A."/>
            <person name="Woyke T."/>
            <person name="Ryan C.M."/>
            <person name="Banfield J.F."/>
        </authorList>
    </citation>
    <scope>NUCLEOTIDE SEQUENCE [LARGE SCALE GENOMIC DNA]</scope>
</reference>
<protein>
    <recommendedName>
        <fullName evidence="8">Colicin V production protein</fullName>
    </recommendedName>
</protein>
<proteinExistence type="predicted"/>
<evidence type="ECO:0000256" key="5">
    <source>
        <dbReference type="SAM" id="Phobius"/>
    </source>
</evidence>
<evidence type="ECO:0008006" key="8">
    <source>
        <dbReference type="Google" id="ProtNLM"/>
    </source>
</evidence>
<dbReference type="GO" id="GO:0009403">
    <property type="term" value="P:toxin biosynthetic process"/>
    <property type="evidence" value="ECO:0007669"/>
    <property type="project" value="InterPro"/>
</dbReference>
<gene>
    <name evidence="6" type="ORF">COU29_00275</name>
</gene>
<organism evidence="6 7">
    <name type="scientific">Candidatus Magasanikbacteria bacterium CG10_big_fil_rev_8_21_14_0_10_36_32</name>
    <dbReference type="NCBI Taxonomy" id="1974646"/>
    <lineage>
        <taxon>Bacteria</taxon>
        <taxon>Candidatus Magasanikiibacteriota</taxon>
    </lineage>
</organism>
<dbReference type="GO" id="GO:0016020">
    <property type="term" value="C:membrane"/>
    <property type="evidence" value="ECO:0007669"/>
    <property type="project" value="UniProtKB-SubCell"/>
</dbReference>
<feature type="transmembrane region" description="Helical" evidence="5">
    <location>
        <begin position="6"/>
        <end position="24"/>
    </location>
</feature>
<accession>A0A2M6W7U5</accession>
<dbReference type="EMBL" id="PFBV01000001">
    <property type="protein sequence ID" value="PIT88805.1"/>
    <property type="molecule type" value="Genomic_DNA"/>
</dbReference>
<feature type="transmembrane region" description="Helical" evidence="5">
    <location>
        <begin position="105"/>
        <end position="127"/>
    </location>
</feature>
<evidence type="ECO:0000256" key="3">
    <source>
        <dbReference type="ARBA" id="ARBA00022989"/>
    </source>
</evidence>
<dbReference type="PANTHER" id="PTHR37306:SF1">
    <property type="entry name" value="COLICIN V PRODUCTION PROTEIN"/>
    <property type="match status" value="1"/>
</dbReference>
<dbReference type="Pfam" id="PF02674">
    <property type="entry name" value="Colicin_V"/>
    <property type="match status" value="1"/>
</dbReference>
<comment type="subcellular location">
    <subcellularLocation>
        <location evidence="1">Membrane</location>
        <topology evidence="1">Multi-pass membrane protein</topology>
    </subcellularLocation>
</comment>
<evidence type="ECO:0000313" key="7">
    <source>
        <dbReference type="Proteomes" id="UP000231426"/>
    </source>
</evidence>
<dbReference type="PANTHER" id="PTHR37306">
    <property type="entry name" value="COLICIN V PRODUCTION PROTEIN"/>
    <property type="match status" value="1"/>
</dbReference>
<evidence type="ECO:0000256" key="2">
    <source>
        <dbReference type="ARBA" id="ARBA00022692"/>
    </source>
</evidence>
<keyword evidence="3 5" id="KW-1133">Transmembrane helix</keyword>
<dbReference type="Proteomes" id="UP000231426">
    <property type="component" value="Unassembled WGS sequence"/>
</dbReference>
<dbReference type="AlphaFoldDB" id="A0A2M6W7U5"/>
<evidence type="ECO:0000256" key="4">
    <source>
        <dbReference type="ARBA" id="ARBA00023136"/>
    </source>
</evidence>
<evidence type="ECO:0000256" key="1">
    <source>
        <dbReference type="ARBA" id="ARBA00004141"/>
    </source>
</evidence>
<comment type="caution">
    <text evidence="6">The sequence shown here is derived from an EMBL/GenBank/DDBJ whole genome shotgun (WGS) entry which is preliminary data.</text>
</comment>
<sequence>MSFFDLVVVIIIGGFGLFGLWFGLIHTLGSLAGTVLGVYLAARFYEPLAGWLMQFTGWSGNFSKVIMFILAFIIINRLVGLGFWFVDKILSIITRLPFIKSINRLLGLAFGLFEGALVLGIIFYFIAHFPLSEWFMTNLSESEIAPSLTKMASILWPLLPDALKTVQTTVDSAVQSAVDIVK</sequence>
<dbReference type="InterPro" id="IPR003825">
    <property type="entry name" value="Colicin-V_CvpA"/>
</dbReference>
<name>A0A2M6W7U5_9BACT</name>
<keyword evidence="4 5" id="KW-0472">Membrane</keyword>
<feature type="transmembrane region" description="Helical" evidence="5">
    <location>
        <begin position="65"/>
        <end position="85"/>
    </location>
</feature>